<evidence type="ECO:0000256" key="1">
    <source>
        <dbReference type="ARBA" id="ARBA00023002"/>
    </source>
</evidence>
<dbReference type="InterPro" id="IPR001509">
    <property type="entry name" value="Epimerase_deHydtase"/>
</dbReference>
<dbReference type="SUPFAM" id="SSF51735">
    <property type="entry name" value="NAD(P)-binding Rossmann-fold domains"/>
    <property type="match status" value="1"/>
</dbReference>
<dbReference type="SMART" id="SM00822">
    <property type="entry name" value="PKS_KR"/>
    <property type="match status" value="1"/>
</dbReference>
<proteinExistence type="inferred from homology"/>
<dbReference type="Gene3D" id="3.40.50.720">
    <property type="entry name" value="NAD(P)-binding Rossmann-like Domain"/>
    <property type="match status" value="1"/>
</dbReference>
<dbReference type="EMBL" id="CM002242">
    <property type="protein sequence ID" value="EAA28985.2"/>
    <property type="molecule type" value="Genomic_DNA"/>
</dbReference>
<dbReference type="GO" id="GO:0016616">
    <property type="term" value="F:oxidoreductase activity, acting on the CH-OH group of donors, NAD or NADP as acceptor"/>
    <property type="evidence" value="ECO:0000318"/>
    <property type="project" value="GO_Central"/>
</dbReference>
<feature type="region of interest" description="Disordered" evidence="3">
    <location>
        <begin position="410"/>
        <end position="469"/>
    </location>
</feature>
<dbReference type="PaxDb" id="5141-EFNCRP00000006707"/>
<evidence type="ECO:0000313" key="5">
    <source>
        <dbReference type="EMBL" id="EAA28985.2"/>
    </source>
</evidence>
<dbReference type="STRING" id="367110.Q7S0X3"/>
<organism evidence="5 6">
    <name type="scientific">Neurospora crassa (strain ATCC 24698 / 74-OR23-1A / CBS 708.71 / DSM 1257 / FGSC 987)</name>
    <dbReference type="NCBI Taxonomy" id="367110"/>
    <lineage>
        <taxon>Eukaryota</taxon>
        <taxon>Fungi</taxon>
        <taxon>Dikarya</taxon>
        <taxon>Ascomycota</taxon>
        <taxon>Pezizomycotina</taxon>
        <taxon>Sordariomycetes</taxon>
        <taxon>Sordariomycetidae</taxon>
        <taxon>Sordariales</taxon>
        <taxon>Sordariaceae</taxon>
        <taxon>Neurospora</taxon>
    </lineage>
</organism>
<reference evidence="5 6" key="1">
    <citation type="journal article" date="2003" name="Nature">
        <title>The genome sequence of the filamentous fungus Neurospora crassa.</title>
        <authorList>
            <person name="Galagan J.E."/>
            <person name="Calvo S.E."/>
            <person name="Borkovich K.A."/>
            <person name="Selker E.U."/>
            <person name="Read N.D."/>
            <person name="Jaffe D."/>
            <person name="FitzHugh W."/>
            <person name="Ma L.J."/>
            <person name="Smirnov S."/>
            <person name="Purcell S."/>
            <person name="Rehman B."/>
            <person name="Elkins T."/>
            <person name="Engels R."/>
            <person name="Wang S."/>
            <person name="Nielsen C.B."/>
            <person name="Butler J."/>
            <person name="Endrizzi M."/>
            <person name="Qui D."/>
            <person name="Ianakiev P."/>
            <person name="Bell-Pedersen D."/>
            <person name="Nelson M.A."/>
            <person name="Werner-Washburne M."/>
            <person name="Selitrennikoff C.P."/>
            <person name="Kinsey J.A."/>
            <person name="Braun E.L."/>
            <person name="Zelter A."/>
            <person name="Schulte U."/>
            <person name="Kothe G.O."/>
            <person name="Jedd G."/>
            <person name="Mewes W."/>
            <person name="Staben C."/>
            <person name="Marcotte E."/>
            <person name="Greenberg D."/>
            <person name="Roy A."/>
            <person name="Foley K."/>
            <person name="Naylor J."/>
            <person name="Stange-Thomann N."/>
            <person name="Barrett R."/>
            <person name="Gnerre S."/>
            <person name="Kamal M."/>
            <person name="Kamvysselis M."/>
            <person name="Mauceli E."/>
            <person name="Bielke C."/>
            <person name="Rudd S."/>
            <person name="Frishman D."/>
            <person name="Krystofova S."/>
            <person name="Rasmussen C."/>
            <person name="Metzenberg R.L."/>
            <person name="Perkins D.D."/>
            <person name="Kroken S."/>
            <person name="Cogoni C."/>
            <person name="Macino G."/>
            <person name="Catcheside D."/>
            <person name="Li W."/>
            <person name="Pratt R.J."/>
            <person name="Osmani S.A."/>
            <person name="DeSouza C.P."/>
            <person name="Glass L."/>
            <person name="Orbach M.J."/>
            <person name="Berglund J.A."/>
            <person name="Voelker R."/>
            <person name="Yarden O."/>
            <person name="Plamann M."/>
            <person name="Seiler S."/>
            <person name="Dunlap J."/>
            <person name="Radford A."/>
            <person name="Aramayo R."/>
            <person name="Natvig D.O."/>
            <person name="Alex L.A."/>
            <person name="Mannhaupt G."/>
            <person name="Ebbole D.J."/>
            <person name="Freitag M."/>
            <person name="Paulsen I."/>
            <person name="Sachs M.S."/>
            <person name="Lander E.S."/>
            <person name="Nusbaum C."/>
            <person name="Birren B."/>
        </authorList>
    </citation>
    <scope>NUCLEOTIDE SEQUENCE [LARGE SCALE GENOMIC DNA]</scope>
    <source>
        <strain evidence="6">ATCC 24698 / 74-OR23-1A / CBS 708.71 / DSM 1257 / FGSC 987</strain>
    </source>
</reference>
<keyword evidence="1" id="KW-0560">Oxidoreductase</keyword>
<evidence type="ECO:0000256" key="2">
    <source>
        <dbReference type="ARBA" id="ARBA00023445"/>
    </source>
</evidence>
<comment type="similarity">
    <text evidence="2">Belongs to the NAD(P)-dependent epimerase/dehydratase family. Dihydroflavonol-4-reductase subfamily.</text>
</comment>
<evidence type="ECO:0000259" key="4">
    <source>
        <dbReference type="SMART" id="SM00822"/>
    </source>
</evidence>
<dbReference type="OrthoDB" id="2735536at2759"/>
<protein>
    <recommendedName>
        <fullName evidence="4">Ketoreductase domain-containing protein</fullName>
    </recommendedName>
</protein>
<feature type="compositionally biased region" description="Acidic residues" evidence="3">
    <location>
        <begin position="439"/>
        <end position="453"/>
    </location>
</feature>
<name>Q7S0X3_NEUCR</name>
<dbReference type="AlphaFoldDB" id="Q7S0X3"/>
<gene>
    <name evidence="5" type="ORF">NCU06951</name>
</gene>
<dbReference type="HOGENOM" id="CLU_007383_9_2_1"/>
<dbReference type="VEuPathDB" id="FungiDB:NCU06951"/>
<accession>Q7S0X3</accession>
<dbReference type="InterPro" id="IPR050425">
    <property type="entry name" value="NAD(P)_dehydrat-like"/>
</dbReference>
<dbReference type="RefSeq" id="XP_958221.2">
    <property type="nucleotide sequence ID" value="XM_953128.2"/>
</dbReference>
<evidence type="ECO:0000313" key="6">
    <source>
        <dbReference type="Proteomes" id="UP000001805"/>
    </source>
</evidence>
<dbReference type="PANTHER" id="PTHR10366">
    <property type="entry name" value="NAD DEPENDENT EPIMERASE/DEHYDRATASE"/>
    <property type="match status" value="1"/>
</dbReference>
<dbReference type="InterPro" id="IPR057326">
    <property type="entry name" value="KR_dom"/>
</dbReference>
<dbReference type="SMR" id="Q7S0X3"/>
<dbReference type="Pfam" id="PF01370">
    <property type="entry name" value="Epimerase"/>
    <property type="match status" value="1"/>
</dbReference>
<dbReference type="InParanoid" id="Q7S0X3"/>
<evidence type="ECO:0000256" key="3">
    <source>
        <dbReference type="SAM" id="MobiDB-lite"/>
    </source>
</evidence>
<sequence>MALGDTVLLTGATGHLGWAILRFLLGEGYHVRCAVRKAEDEHTIRARPAVRRLNPGSRLSFIVVPDITTPGAFVAAAEDAAYIIHTASPLPSKSAHWITTDDARETFIKPAAAGTLNILDAAEQSGTVRRVVFTSSIAAIVPISQMEGKEQRTRPVLPEDRIPVDQGPYQSEFAAYAASKCRALQVAEEYMKNERPPFDAVYIHPGFVLGANTAATTEKQAMRGTNSMLAALLLGHSQGVYAGLSVHVEDVARVHVKALSPKILGDQSFILGEQVRWTDAIDIAEEEFPELFANTFGTGFISFTDQVKSVVEHWAKVRQPRGVPFSSTATGPQTESLGWESGKIARVKSPMVYRPSPSGGHEPSIPDVHLSLPNGIAGLEEHDYGAAVLPPATEEETWESIIQRHMIPSEAFSSSGESGGSNWSTASNHTEGITSGSSGDEEGPTNSDDSDAGDDSRVQKRNSLPSIRP</sequence>
<dbReference type="PANTHER" id="PTHR10366:SF564">
    <property type="entry name" value="STEROL-4-ALPHA-CARBOXYLATE 3-DEHYDROGENASE, DECARBOXYLATING"/>
    <property type="match status" value="1"/>
</dbReference>
<dbReference type="GeneID" id="3874370"/>
<dbReference type="Proteomes" id="UP000001805">
    <property type="component" value="Chromosome 7, Linkage Group VII"/>
</dbReference>
<dbReference type="InterPro" id="IPR036291">
    <property type="entry name" value="NAD(P)-bd_dom_sf"/>
</dbReference>
<feature type="domain" description="Ketoreductase" evidence="4">
    <location>
        <begin position="5"/>
        <end position="251"/>
    </location>
</feature>
<feature type="compositionally biased region" description="Polar residues" evidence="3">
    <location>
        <begin position="422"/>
        <end position="438"/>
    </location>
</feature>
<dbReference type="KEGG" id="ncr:NCU06951"/>
<keyword evidence="6" id="KW-1185">Reference proteome</keyword>